<dbReference type="AlphaFoldDB" id="A0A165CZL3"/>
<dbReference type="EMBL" id="KV426268">
    <property type="protein sequence ID" value="KZV83506.1"/>
    <property type="molecule type" value="Genomic_DNA"/>
</dbReference>
<evidence type="ECO:0000313" key="1">
    <source>
        <dbReference type="EMBL" id="KZV83506.1"/>
    </source>
</evidence>
<name>A0A165CZL3_EXIGL</name>
<proteinExistence type="predicted"/>
<dbReference type="InParanoid" id="A0A165CZL3"/>
<organism evidence="1 2">
    <name type="scientific">Exidia glandulosa HHB12029</name>
    <dbReference type="NCBI Taxonomy" id="1314781"/>
    <lineage>
        <taxon>Eukaryota</taxon>
        <taxon>Fungi</taxon>
        <taxon>Dikarya</taxon>
        <taxon>Basidiomycota</taxon>
        <taxon>Agaricomycotina</taxon>
        <taxon>Agaricomycetes</taxon>
        <taxon>Auriculariales</taxon>
        <taxon>Exidiaceae</taxon>
        <taxon>Exidia</taxon>
    </lineage>
</organism>
<gene>
    <name evidence="1" type="ORF">EXIGLDRAFT_701337</name>
</gene>
<reference evidence="1 2" key="1">
    <citation type="journal article" date="2016" name="Mol. Biol. Evol.">
        <title>Comparative Genomics of Early-Diverging Mushroom-Forming Fungi Provides Insights into the Origins of Lignocellulose Decay Capabilities.</title>
        <authorList>
            <person name="Nagy L.G."/>
            <person name="Riley R."/>
            <person name="Tritt A."/>
            <person name="Adam C."/>
            <person name="Daum C."/>
            <person name="Floudas D."/>
            <person name="Sun H."/>
            <person name="Yadav J.S."/>
            <person name="Pangilinan J."/>
            <person name="Larsson K.H."/>
            <person name="Matsuura K."/>
            <person name="Barry K."/>
            <person name="Labutti K."/>
            <person name="Kuo R."/>
            <person name="Ohm R.A."/>
            <person name="Bhattacharya S.S."/>
            <person name="Shirouzu T."/>
            <person name="Yoshinaga Y."/>
            <person name="Martin F.M."/>
            <person name="Grigoriev I.V."/>
            <person name="Hibbett D.S."/>
        </authorList>
    </citation>
    <scope>NUCLEOTIDE SEQUENCE [LARGE SCALE GENOMIC DNA]</scope>
    <source>
        <strain evidence="1 2">HHB12029</strain>
    </source>
</reference>
<evidence type="ECO:0000313" key="2">
    <source>
        <dbReference type="Proteomes" id="UP000077266"/>
    </source>
</evidence>
<keyword evidence="2" id="KW-1185">Reference proteome</keyword>
<dbReference type="Proteomes" id="UP000077266">
    <property type="component" value="Unassembled WGS sequence"/>
</dbReference>
<accession>A0A165CZL3</accession>
<sequence>MSSQNYYTQQGGHSAQQVPICTNCGLRTDQSLMPRPNGGGVYHVCPRSLAQQHARGQAGAGQTAQQQAQRSGHFCGICKWVYKQATTFDANHPSGACTRGPAGAQGTRPQGAYYCPMCGNTYDDVNLFLEEHWGANGVAGPCRGRRA</sequence>
<protein>
    <submittedName>
        <fullName evidence="1">Uncharacterized protein</fullName>
    </submittedName>
</protein>